<protein>
    <recommendedName>
        <fullName evidence="3">Initiator Replication protein</fullName>
    </recommendedName>
</protein>
<reference evidence="2" key="1">
    <citation type="journal article" date="2019" name="Int. J. Syst. Evol. Microbiol.">
        <title>The Global Catalogue of Microorganisms (GCM) 10K type strain sequencing project: providing services to taxonomists for standard genome sequencing and annotation.</title>
        <authorList>
            <consortium name="The Broad Institute Genomics Platform"/>
            <consortium name="The Broad Institute Genome Sequencing Center for Infectious Disease"/>
            <person name="Wu L."/>
            <person name="Ma J."/>
        </authorList>
    </citation>
    <scope>NUCLEOTIDE SEQUENCE [LARGE SCALE GENOMIC DNA]</scope>
    <source>
        <strain evidence="2">CCUG 61484</strain>
    </source>
</reference>
<accession>A0ABW3AN10</accession>
<evidence type="ECO:0008006" key="3">
    <source>
        <dbReference type="Google" id="ProtNLM"/>
    </source>
</evidence>
<name>A0ABW3AN10_9SPHI</name>
<dbReference type="EMBL" id="JBHTHZ010000001">
    <property type="protein sequence ID" value="MFD0792061.1"/>
    <property type="molecule type" value="Genomic_DNA"/>
</dbReference>
<sequence length="350" mass="41036">MKPPFTREELYNHVWSKPISKLEKELNLSNWDIKQWCKKLEVPLPPVGHWTRLQFGKPVEQIPLPPLSETAEKALAVAEADPPDLAASRQVHAPPILFPGETELSFAVPDRLINPDKLTLAAEHTLRSRITKPNPEFGTVHTELEQLNIRVSPGNINRALRIMDVLVKAWKRRGYRIGFEGRDMFVYIRTKVKQRVHLWEITTKRPKEKLHGFQLYDATGKLAFKMEYVLGREWRDGKQFLEDQILDILNQMELAARYLEKSWADQAERDVQREGARAESIVSLETEIIERQRPKNPKKKKGFKKLLKEAKRWKERQLVDEYLADQFLNGEHTTEFLEWIEWARKVRIAK</sequence>
<dbReference type="RefSeq" id="WP_377110772.1">
    <property type="nucleotide sequence ID" value="NZ_JBHTHZ010000001.1"/>
</dbReference>
<comment type="caution">
    <text evidence="1">The sequence shown here is derived from an EMBL/GenBank/DDBJ whole genome shotgun (WGS) entry which is preliminary data.</text>
</comment>
<dbReference type="Proteomes" id="UP001597010">
    <property type="component" value="Unassembled WGS sequence"/>
</dbReference>
<keyword evidence="2" id="KW-1185">Reference proteome</keyword>
<gene>
    <name evidence="1" type="ORF">ACFQZX_00450</name>
</gene>
<evidence type="ECO:0000313" key="1">
    <source>
        <dbReference type="EMBL" id="MFD0792061.1"/>
    </source>
</evidence>
<evidence type="ECO:0000313" key="2">
    <source>
        <dbReference type="Proteomes" id="UP001597010"/>
    </source>
</evidence>
<proteinExistence type="predicted"/>
<organism evidence="1 2">
    <name type="scientific">Mucilaginibacter litoreus</name>
    <dbReference type="NCBI Taxonomy" id="1048221"/>
    <lineage>
        <taxon>Bacteria</taxon>
        <taxon>Pseudomonadati</taxon>
        <taxon>Bacteroidota</taxon>
        <taxon>Sphingobacteriia</taxon>
        <taxon>Sphingobacteriales</taxon>
        <taxon>Sphingobacteriaceae</taxon>
        <taxon>Mucilaginibacter</taxon>
    </lineage>
</organism>